<keyword evidence="4 11" id="KW-0548">Nucleotidyltransferase</keyword>
<evidence type="ECO:0000256" key="2">
    <source>
        <dbReference type="ARBA" id="ARBA00001946"/>
    </source>
</evidence>
<dbReference type="FunFam" id="3.40.1700.10:FF:000001">
    <property type="entry name" value="DNA integrity scanning protein DisA"/>
    <property type="match status" value="1"/>
</dbReference>
<feature type="binding site" evidence="11">
    <location>
        <position position="92"/>
    </location>
    <ligand>
        <name>ATP</name>
        <dbReference type="ChEBI" id="CHEBI:30616"/>
    </ligand>
</feature>
<comment type="function">
    <text evidence="11">Participates in a DNA-damage check-point. DisA forms globular foci that rapidly scan along the chromosomes searching for lesions.</text>
</comment>
<evidence type="ECO:0000256" key="9">
    <source>
        <dbReference type="ARBA" id="ARBA00023125"/>
    </source>
</evidence>
<evidence type="ECO:0000256" key="11">
    <source>
        <dbReference type="HAMAP-Rule" id="MF_01438"/>
    </source>
</evidence>
<sequence length="357" mass="38759">MSEFLASPSGRAILRAIAPGTALRDGLERILRGRTGALIVVGYDDVVESICSGGFELDVAFSSTRLRELAKMDGAVVLDDSATRILRAAVQLLPDASIETSESGTRHRTAQRVAVQTGFPVISVSQSMRIVAVYYRDDRYVVEDSDAILSRANQALATLERYKARLDEVSQTLSALEIEDLVTVRDVATLVQRLEMVRRISLEIRGYVDELGADGRLLALQLDELVGPSSPDRELVVRDYLDERRDLDEALAAIEALDSTALIDLALTARILGIGGVGGDVLDAATSPRGYRMLSRIPRIPRAMVDAVVAHFGSLQKMLAASVEDLQVVDGIGAVRARSVREGLSRLAETSLIDRFI</sequence>
<dbReference type="PROSITE" id="PS51794">
    <property type="entry name" value="DAC"/>
    <property type="match status" value="1"/>
</dbReference>
<feature type="coiled-coil region" evidence="12">
    <location>
        <begin position="152"/>
        <end position="179"/>
    </location>
</feature>
<dbReference type="OrthoDB" id="41841at2"/>
<reference evidence="14 15" key="1">
    <citation type="submission" date="2018-11" db="EMBL/GenBank/DDBJ databases">
        <title>Sequencing the genomes of 1000 actinobacteria strains.</title>
        <authorList>
            <person name="Klenk H.-P."/>
        </authorList>
    </citation>
    <scope>NUCLEOTIDE SEQUENCE [LARGE SCALE GENOMIC DNA]</scope>
    <source>
        <strain evidence="14 15">DSM 13521</strain>
    </source>
</reference>
<gene>
    <name evidence="11" type="primary">disA</name>
    <name evidence="14" type="ORF">EDD28_1910</name>
</gene>
<protein>
    <recommendedName>
        <fullName evidence="11">DNA integrity scanning protein DisA</fullName>
    </recommendedName>
    <alternativeName>
        <fullName evidence="11">Cyclic di-AMP synthase</fullName>
        <shortName evidence="11">c-di-AMP synthase</shortName>
    </alternativeName>
    <alternativeName>
        <fullName evidence="11">Diadenylate cyclase</fullName>
        <ecNumber evidence="11">2.7.7.85</ecNumber>
    </alternativeName>
</protein>
<dbReference type="PANTHER" id="PTHR34185">
    <property type="entry name" value="DIADENYLATE CYCLASE"/>
    <property type="match status" value="1"/>
</dbReference>
<dbReference type="InterPro" id="IPR023763">
    <property type="entry name" value="DNA_integrity_scanning_protein"/>
</dbReference>
<dbReference type="Gene3D" id="3.40.1700.10">
    <property type="entry name" value="DNA integrity scanning protein, DisA, N-terminal domain"/>
    <property type="match status" value="1"/>
</dbReference>
<keyword evidence="12" id="KW-0175">Coiled coil</keyword>
<dbReference type="GO" id="GO:0003677">
    <property type="term" value="F:DNA binding"/>
    <property type="evidence" value="ECO:0007669"/>
    <property type="project" value="UniProtKB-UniRule"/>
</dbReference>
<keyword evidence="3 11" id="KW-0808">Transferase</keyword>
<evidence type="ECO:0000313" key="15">
    <source>
        <dbReference type="Proteomes" id="UP000275356"/>
    </source>
</evidence>
<dbReference type="EMBL" id="RKHQ01000001">
    <property type="protein sequence ID" value="ROR97313.1"/>
    <property type="molecule type" value="Genomic_DNA"/>
</dbReference>
<evidence type="ECO:0000256" key="4">
    <source>
        <dbReference type="ARBA" id="ARBA00022695"/>
    </source>
</evidence>
<proteinExistence type="inferred from homology"/>
<evidence type="ECO:0000259" key="13">
    <source>
        <dbReference type="PROSITE" id="PS51794"/>
    </source>
</evidence>
<dbReference type="NCBIfam" id="NF010009">
    <property type="entry name" value="PRK13482.1"/>
    <property type="match status" value="1"/>
</dbReference>
<evidence type="ECO:0000256" key="5">
    <source>
        <dbReference type="ARBA" id="ARBA00022741"/>
    </source>
</evidence>
<feature type="binding site" evidence="11">
    <location>
        <position position="74"/>
    </location>
    <ligand>
        <name>ATP</name>
        <dbReference type="ChEBI" id="CHEBI:30616"/>
    </ligand>
</feature>
<name>A0A3N2DC31_9MICO</name>
<dbReference type="InterPro" id="IPR010994">
    <property type="entry name" value="RuvA_2-like"/>
</dbReference>
<comment type="cofactor">
    <cofactor evidence="2 11">
        <name>Mg(2+)</name>
        <dbReference type="ChEBI" id="CHEBI:18420"/>
    </cofactor>
</comment>
<dbReference type="SUPFAM" id="SSF143597">
    <property type="entry name" value="YojJ-like"/>
    <property type="match status" value="1"/>
</dbReference>
<feature type="binding site" evidence="11">
    <location>
        <begin position="105"/>
        <end position="109"/>
    </location>
    <ligand>
        <name>ATP</name>
        <dbReference type="ChEBI" id="CHEBI:30616"/>
    </ligand>
</feature>
<keyword evidence="15" id="KW-1185">Reference proteome</keyword>
<comment type="caution">
    <text evidence="14">The sequence shown here is derived from an EMBL/GenBank/DDBJ whole genome shotgun (WGS) entry which is preliminary data.</text>
</comment>
<keyword evidence="5 11" id="KW-0547">Nucleotide-binding</keyword>
<evidence type="ECO:0000256" key="12">
    <source>
        <dbReference type="SAM" id="Coils"/>
    </source>
</evidence>
<dbReference type="InterPro" id="IPR036888">
    <property type="entry name" value="DNA_integrity_DisA_N_sf"/>
</dbReference>
<dbReference type="InterPro" id="IPR050338">
    <property type="entry name" value="DisA"/>
</dbReference>
<feature type="domain" description="DAC" evidence="13">
    <location>
        <begin position="7"/>
        <end position="145"/>
    </location>
</feature>
<dbReference type="GO" id="GO:0004016">
    <property type="term" value="F:adenylate cyclase activity"/>
    <property type="evidence" value="ECO:0007669"/>
    <property type="project" value="TreeGrafter"/>
</dbReference>
<comment type="subunit">
    <text evidence="11">Homooctamer.</text>
</comment>
<comment type="catalytic activity">
    <reaction evidence="1 11">
        <text>2 ATP = 3',3'-c-di-AMP + 2 diphosphate</text>
        <dbReference type="Rhea" id="RHEA:35655"/>
        <dbReference type="ChEBI" id="CHEBI:30616"/>
        <dbReference type="ChEBI" id="CHEBI:33019"/>
        <dbReference type="ChEBI" id="CHEBI:71500"/>
        <dbReference type="EC" id="2.7.7.85"/>
    </reaction>
</comment>
<dbReference type="Pfam" id="PF02457">
    <property type="entry name" value="DAC"/>
    <property type="match status" value="1"/>
</dbReference>
<dbReference type="SUPFAM" id="SSF47781">
    <property type="entry name" value="RuvA domain 2-like"/>
    <property type="match status" value="1"/>
</dbReference>
<accession>A0A3N2DC31</accession>
<evidence type="ECO:0000256" key="7">
    <source>
        <dbReference type="ARBA" id="ARBA00022840"/>
    </source>
</evidence>
<dbReference type="Gene3D" id="1.10.150.20">
    <property type="entry name" value="5' to 3' exonuclease, C-terminal subdomain"/>
    <property type="match status" value="1"/>
</dbReference>
<comment type="function">
    <text evidence="11">Has also diadenylate cyclase activity, catalyzing the condensation of 2 ATP molecules into cyclic di-AMP (c-di-AMP). c-di-AMP likely acts as a signaling molecule that may couple DNA integrity with a cellular process.</text>
</comment>
<dbReference type="Proteomes" id="UP000275356">
    <property type="component" value="Unassembled WGS sequence"/>
</dbReference>
<dbReference type="GO" id="GO:0006281">
    <property type="term" value="P:DNA repair"/>
    <property type="evidence" value="ECO:0007669"/>
    <property type="project" value="UniProtKB-UniRule"/>
</dbReference>
<dbReference type="AlphaFoldDB" id="A0A3N2DC31"/>
<organism evidence="14 15">
    <name type="scientific">Salana multivorans</name>
    <dbReference type="NCBI Taxonomy" id="120377"/>
    <lineage>
        <taxon>Bacteria</taxon>
        <taxon>Bacillati</taxon>
        <taxon>Actinomycetota</taxon>
        <taxon>Actinomycetes</taxon>
        <taxon>Micrococcales</taxon>
        <taxon>Beutenbergiaceae</taxon>
        <taxon>Salana</taxon>
    </lineage>
</organism>
<keyword evidence="6 11" id="KW-0227">DNA damage</keyword>
<dbReference type="InterPro" id="IPR018906">
    <property type="entry name" value="DNA_integrity_scan_DisA_link"/>
</dbReference>
<dbReference type="PANTHER" id="PTHR34185:SF3">
    <property type="entry name" value="DNA INTEGRITY SCANNING PROTEIN DISA"/>
    <property type="match status" value="1"/>
</dbReference>
<dbReference type="EC" id="2.7.7.85" evidence="11"/>
<comment type="similarity">
    <text evidence="11">Belongs to the DisA family.</text>
</comment>
<dbReference type="HAMAP" id="MF_01438">
    <property type="entry name" value="DisA"/>
    <property type="match status" value="1"/>
</dbReference>
<dbReference type="GO" id="GO:0106408">
    <property type="term" value="F:diadenylate cyclase activity"/>
    <property type="evidence" value="ECO:0007669"/>
    <property type="project" value="UniProtKB-EC"/>
</dbReference>
<dbReference type="InterPro" id="IPR003390">
    <property type="entry name" value="DNA_integrity_scan_DisA_N"/>
</dbReference>
<dbReference type="RefSeq" id="WP_123739377.1">
    <property type="nucleotide sequence ID" value="NZ_CALFQU010000024.1"/>
</dbReference>
<evidence type="ECO:0000256" key="3">
    <source>
        <dbReference type="ARBA" id="ARBA00022679"/>
    </source>
</evidence>
<evidence type="ECO:0000256" key="8">
    <source>
        <dbReference type="ARBA" id="ARBA00022842"/>
    </source>
</evidence>
<keyword evidence="10 11" id="KW-0234">DNA repair</keyword>
<keyword evidence="9 11" id="KW-0238">DNA-binding</keyword>
<dbReference type="GO" id="GO:0005524">
    <property type="term" value="F:ATP binding"/>
    <property type="evidence" value="ECO:0007669"/>
    <property type="project" value="UniProtKB-UniRule"/>
</dbReference>
<keyword evidence="8 11" id="KW-0460">Magnesium</keyword>
<evidence type="ECO:0000256" key="6">
    <source>
        <dbReference type="ARBA" id="ARBA00022763"/>
    </source>
</evidence>
<keyword evidence="7 11" id="KW-0067">ATP-binding</keyword>
<dbReference type="InterPro" id="IPR038331">
    <property type="entry name" value="DisA_sf"/>
</dbReference>
<evidence type="ECO:0000256" key="1">
    <source>
        <dbReference type="ARBA" id="ARBA00000877"/>
    </source>
</evidence>
<evidence type="ECO:0000256" key="10">
    <source>
        <dbReference type="ARBA" id="ARBA00023204"/>
    </source>
</evidence>
<dbReference type="Pfam" id="PF10635">
    <property type="entry name" value="DisA-linker"/>
    <property type="match status" value="1"/>
</dbReference>
<evidence type="ECO:0000313" key="14">
    <source>
        <dbReference type="EMBL" id="ROR97313.1"/>
    </source>
</evidence>
<dbReference type="Gene3D" id="1.20.1260.110">
    <property type="entry name" value="DNA integrity scanning linker region"/>
    <property type="match status" value="1"/>
</dbReference>